<keyword evidence="7" id="KW-0472">Membrane</keyword>
<evidence type="ECO:0000256" key="7">
    <source>
        <dbReference type="ARBA" id="ARBA00023136"/>
    </source>
</evidence>
<evidence type="ECO:0000256" key="1">
    <source>
        <dbReference type="ARBA" id="ARBA00004752"/>
    </source>
</evidence>
<evidence type="ECO:0000256" key="11">
    <source>
        <dbReference type="ARBA" id="ARBA00023316"/>
    </source>
</evidence>
<dbReference type="PROSITE" id="PS51257">
    <property type="entry name" value="PROKAR_LIPOPROTEIN"/>
    <property type="match status" value="1"/>
</dbReference>
<dbReference type="InterPro" id="IPR041280">
    <property type="entry name" value="Big_10"/>
</dbReference>
<dbReference type="AlphaFoldDB" id="A0A0G3HIH6"/>
<dbReference type="CDD" id="cd16913">
    <property type="entry name" value="YkuD_like"/>
    <property type="match status" value="1"/>
</dbReference>
<keyword evidence="10" id="KW-0012">Acyltransferase</keyword>
<dbReference type="Gene3D" id="2.40.440.10">
    <property type="entry name" value="L,D-transpeptidase catalytic domain-like"/>
    <property type="match status" value="1"/>
</dbReference>
<dbReference type="OrthoDB" id="5242354at2"/>
<protein>
    <recommendedName>
        <fullName evidence="15">L,D-TPase catalytic domain-containing protein</fullName>
    </recommendedName>
</protein>
<keyword evidence="9" id="KW-0449">Lipoprotein</keyword>
<dbReference type="KEGG" id="cut:CUTER_08735"/>
<dbReference type="PANTHER" id="PTHR30582">
    <property type="entry name" value="L,D-TRANSPEPTIDASE"/>
    <property type="match status" value="1"/>
</dbReference>
<feature type="active site" description="Proton donor/acceptor" evidence="13">
    <location>
        <position position="322"/>
    </location>
</feature>
<dbReference type="GO" id="GO:0071555">
    <property type="term" value="P:cell wall organization"/>
    <property type="evidence" value="ECO:0007669"/>
    <property type="project" value="UniProtKB-UniRule"/>
</dbReference>
<dbReference type="PROSITE" id="PS52029">
    <property type="entry name" value="LD_TPASE"/>
    <property type="match status" value="1"/>
</dbReference>
<evidence type="ECO:0000256" key="6">
    <source>
        <dbReference type="ARBA" id="ARBA00022984"/>
    </source>
</evidence>
<gene>
    <name evidence="16" type="ORF">CUTER_08735</name>
</gene>
<dbReference type="GO" id="GO:0008360">
    <property type="term" value="P:regulation of cell shape"/>
    <property type="evidence" value="ECO:0007669"/>
    <property type="project" value="UniProtKB-UniRule"/>
</dbReference>
<reference evidence="17" key="2">
    <citation type="submission" date="2015-05" db="EMBL/GenBank/DDBJ databases">
        <title>Complete genome sequence of Corynebacterium uterequi DSM 45634, isolated from the uterus of a maiden mare.</title>
        <authorList>
            <person name="Ruckert C."/>
            <person name="Albersmeier A."/>
            <person name="Winkler A."/>
            <person name="Tauch A."/>
        </authorList>
    </citation>
    <scope>NUCLEOTIDE SEQUENCE [LARGE SCALE GENOMIC DNA]</scope>
    <source>
        <strain evidence="17">DSM 45634</strain>
    </source>
</reference>
<accession>A0A0G3HIH6</accession>
<dbReference type="EMBL" id="CP011546">
    <property type="protein sequence ID" value="AKK11728.1"/>
    <property type="molecule type" value="Genomic_DNA"/>
</dbReference>
<keyword evidence="3" id="KW-0808">Transferase</keyword>
<keyword evidence="5 13" id="KW-0133">Cell shape</keyword>
<evidence type="ECO:0000256" key="3">
    <source>
        <dbReference type="ARBA" id="ARBA00022679"/>
    </source>
</evidence>
<dbReference type="Gene3D" id="2.60.40.3710">
    <property type="match status" value="1"/>
</dbReference>
<evidence type="ECO:0000256" key="5">
    <source>
        <dbReference type="ARBA" id="ARBA00022960"/>
    </source>
</evidence>
<keyword evidence="2" id="KW-1003">Cell membrane</keyword>
<feature type="chain" id="PRO_5038641612" description="L,D-TPase catalytic domain-containing protein" evidence="14">
    <location>
        <begin position="27"/>
        <end position="394"/>
    </location>
</feature>
<dbReference type="GO" id="GO:0018104">
    <property type="term" value="P:peptidoglycan-protein cross-linking"/>
    <property type="evidence" value="ECO:0007669"/>
    <property type="project" value="TreeGrafter"/>
</dbReference>
<keyword evidence="6 13" id="KW-0573">Peptidoglycan synthesis</keyword>
<dbReference type="Pfam" id="PF17964">
    <property type="entry name" value="Big_10"/>
    <property type="match status" value="1"/>
</dbReference>
<keyword evidence="17" id="KW-1185">Reference proteome</keyword>
<evidence type="ECO:0000313" key="17">
    <source>
        <dbReference type="Proteomes" id="UP000035548"/>
    </source>
</evidence>
<evidence type="ECO:0000256" key="13">
    <source>
        <dbReference type="PROSITE-ProRule" id="PRU01373"/>
    </source>
</evidence>
<dbReference type="InterPro" id="IPR050979">
    <property type="entry name" value="LD-transpeptidase"/>
</dbReference>
<dbReference type="GO" id="GO:0016746">
    <property type="term" value="F:acyltransferase activity"/>
    <property type="evidence" value="ECO:0007669"/>
    <property type="project" value="UniProtKB-KW"/>
</dbReference>
<evidence type="ECO:0000256" key="10">
    <source>
        <dbReference type="ARBA" id="ARBA00023315"/>
    </source>
</evidence>
<dbReference type="RefSeq" id="WP_047260075.1">
    <property type="nucleotide sequence ID" value="NZ_CP011546.1"/>
</dbReference>
<evidence type="ECO:0000256" key="2">
    <source>
        <dbReference type="ARBA" id="ARBA00022475"/>
    </source>
</evidence>
<evidence type="ECO:0000256" key="8">
    <source>
        <dbReference type="ARBA" id="ARBA00023139"/>
    </source>
</evidence>
<dbReference type="InterPro" id="IPR038063">
    <property type="entry name" value="Transpep_catalytic_dom"/>
</dbReference>
<dbReference type="UniPathway" id="UPA00219"/>
<evidence type="ECO:0000256" key="14">
    <source>
        <dbReference type="SAM" id="SignalP"/>
    </source>
</evidence>
<evidence type="ECO:0000256" key="12">
    <source>
        <dbReference type="ARBA" id="ARBA00060592"/>
    </source>
</evidence>
<evidence type="ECO:0000256" key="4">
    <source>
        <dbReference type="ARBA" id="ARBA00022729"/>
    </source>
</evidence>
<dbReference type="Proteomes" id="UP000035548">
    <property type="component" value="Chromosome"/>
</dbReference>
<keyword evidence="11 13" id="KW-0961">Cell wall biogenesis/degradation</keyword>
<dbReference type="GO" id="GO:0071972">
    <property type="term" value="F:peptidoglycan L,D-transpeptidase activity"/>
    <property type="evidence" value="ECO:0007669"/>
    <property type="project" value="TreeGrafter"/>
</dbReference>
<feature type="domain" description="L,D-TPase catalytic" evidence="15">
    <location>
        <begin position="238"/>
        <end position="364"/>
    </location>
</feature>
<comment type="pathway">
    <text evidence="12">Glycan biosynthesis.</text>
</comment>
<dbReference type="PATRIC" id="fig|1072256.5.peg.1727"/>
<feature type="signal peptide" evidence="14">
    <location>
        <begin position="1"/>
        <end position="26"/>
    </location>
</feature>
<feature type="active site" description="Nucleophile" evidence="13">
    <location>
        <position position="340"/>
    </location>
</feature>
<dbReference type="Gene3D" id="2.60.40.3780">
    <property type="match status" value="1"/>
</dbReference>
<dbReference type="STRING" id="1072256.CUTER_08735"/>
<sequence length="394" mass="42419">MGLTRKNWVKVAAASTLLAVAGGTLTACSIDGVGATPDSDAVAEEAKPVLTWNVKDGAKEYNPAEPVTLSVVDGTIIRAEMVNEEDKVVEAKLSSDGTEWTTTEPLGFYRTYTLTVETSDGAKETRTFSTVEPAGTSALGLGPVAGSTVGVAKTIDFYFGSAVTNKDAVEEAITIETSNDTVGDFIWLDDLTLRWRPKEFWQSGTEVSVDADLYGLEISDGVFVDDDYSTNFTIGEDVRAEVDDATKTMKVFRNGELLREIPVSLGRDNSTWATPNGIYVVGNENTSMIMDSTTFGLAYDQGGYRTPVQYATQLSYSGIYVHGAPWSVWAQGSQNTSHGCVNVSIEDAAWFQEVVKLGDPVTVKNTVGGTLPGYDGLGQWNLTWEQIQNNDVGL</sequence>
<name>A0A0G3HIH6_9CORY</name>
<organism evidence="16 17">
    <name type="scientific">Corynebacterium uterequi</name>
    <dbReference type="NCBI Taxonomy" id="1072256"/>
    <lineage>
        <taxon>Bacteria</taxon>
        <taxon>Bacillati</taxon>
        <taxon>Actinomycetota</taxon>
        <taxon>Actinomycetes</taxon>
        <taxon>Mycobacteriales</taxon>
        <taxon>Corynebacteriaceae</taxon>
        <taxon>Corynebacterium</taxon>
    </lineage>
</organism>
<keyword evidence="4 14" id="KW-0732">Signal</keyword>
<keyword evidence="8" id="KW-0564">Palmitate</keyword>
<evidence type="ECO:0000313" key="16">
    <source>
        <dbReference type="EMBL" id="AKK11728.1"/>
    </source>
</evidence>
<dbReference type="FunFam" id="2.40.440.10:FF:000005">
    <property type="entry name" value="L,D-transpeptidase 2"/>
    <property type="match status" value="1"/>
</dbReference>
<dbReference type="CDD" id="cd13432">
    <property type="entry name" value="LDT_IgD_like_2"/>
    <property type="match status" value="1"/>
</dbReference>
<dbReference type="GO" id="GO:0005576">
    <property type="term" value="C:extracellular region"/>
    <property type="evidence" value="ECO:0007669"/>
    <property type="project" value="TreeGrafter"/>
</dbReference>
<dbReference type="SUPFAM" id="SSF141523">
    <property type="entry name" value="L,D-transpeptidase catalytic domain-like"/>
    <property type="match status" value="1"/>
</dbReference>
<reference evidence="16 17" key="1">
    <citation type="journal article" date="2015" name="Genome Announc.">
        <title>Virulence Factor Genes Detected in the Complete Genome Sequence of Corynebacterium uterequi DSM 45634, Isolated from the Uterus of a Maiden Mare.</title>
        <authorList>
            <person name="Ruckert C."/>
            <person name="Kriete M."/>
            <person name="Jaenicke S."/>
            <person name="Winkler A."/>
            <person name="Tauch A."/>
        </authorList>
    </citation>
    <scope>NUCLEOTIDE SEQUENCE [LARGE SCALE GENOMIC DNA]</scope>
    <source>
        <strain evidence="16 17">DSM 45634</strain>
    </source>
</reference>
<proteinExistence type="predicted"/>
<dbReference type="InterPro" id="IPR005490">
    <property type="entry name" value="LD_TPept_cat_dom"/>
</dbReference>
<evidence type="ECO:0000256" key="9">
    <source>
        <dbReference type="ARBA" id="ARBA00023288"/>
    </source>
</evidence>
<comment type="pathway">
    <text evidence="1 13">Cell wall biogenesis; peptidoglycan biosynthesis.</text>
</comment>
<evidence type="ECO:0000259" key="15">
    <source>
        <dbReference type="PROSITE" id="PS52029"/>
    </source>
</evidence>
<dbReference type="PANTHER" id="PTHR30582:SF2">
    <property type="entry name" value="L,D-TRANSPEPTIDASE YCIB-RELATED"/>
    <property type="match status" value="1"/>
</dbReference>
<dbReference type="Pfam" id="PF03734">
    <property type="entry name" value="YkuD"/>
    <property type="match status" value="1"/>
</dbReference>